<protein>
    <submittedName>
        <fullName evidence="1">Uncharacterized protein</fullName>
    </submittedName>
</protein>
<name>A0A7J7ELW3_DICBM</name>
<dbReference type="AlphaFoldDB" id="A0A7J7ELW3"/>
<comment type="caution">
    <text evidence="1">The sequence shown here is derived from an EMBL/GenBank/DDBJ whole genome shotgun (WGS) entry which is preliminary data.</text>
</comment>
<evidence type="ECO:0000313" key="2">
    <source>
        <dbReference type="Proteomes" id="UP000551758"/>
    </source>
</evidence>
<reference evidence="1 2" key="1">
    <citation type="journal article" date="2020" name="Mol. Biol. Evol.">
        <title>Interspecific Gene Flow and the Evolution of Specialization in Black and White Rhinoceros.</title>
        <authorList>
            <person name="Moodley Y."/>
            <person name="Westbury M.V."/>
            <person name="Russo I.M."/>
            <person name="Gopalakrishnan S."/>
            <person name="Rakotoarivelo A."/>
            <person name="Olsen R.A."/>
            <person name="Prost S."/>
            <person name="Tunstall T."/>
            <person name="Ryder O.A."/>
            <person name="Dalen L."/>
            <person name="Bruford M.W."/>
        </authorList>
    </citation>
    <scope>NUCLEOTIDE SEQUENCE [LARGE SCALE GENOMIC DNA]</scope>
    <source>
        <strain evidence="1">SBR-YM</strain>
        <tissue evidence="1">Skin</tissue>
    </source>
</reference>
<organism evidence="1 2">
    <name type="scientific">Diceros bicornis minor</name>
    <name type="common">South-central black rhinoceros</name>
    <dbReference type="NCBI Taxonomy" id="77932"/>
    <lineage>
        <taxon>Eukaryota</taxon>
        <taxon>Metazoa</taxon>
        <taxon>Chordata</taxon>
        <taxon>Craniata</taxon>
        <taxon>Vertebrata</taxon>
        <taxon>Euteleostomi</taxon>
        <taxon>Mammalia</taxon>
        <taxon>Eutheria</taxon>
        <taxon>Laurasiatheria</taxon>
        <taxon>Perissodactyla</taxon>
        <taxon>Rhinocerotidae</taxon>
        <taxon>Diceros</taxon>
    </lineage>
</organism>
<accession>A0A7J7ELW3</accession>
<feature type="non-terminal residue" evidence="1">
    <location>
        <position position="127"/>
    </location>
</feature>
<proteinExistence type="predicted"/>
<gene>
    <name evidence="1" type="ORF">HPG69_005570</name>
</gene>
<keyword evidence="2" id="KW-1185">Reference proteome</keyword>
<dbReference type="EMBL" id="JACDTQ010002688">
    <property type="protein sequence ID" value="KAF5916775.1"/>
    <property type="molecule type" value="Genomic_DNA"/>
</dbReference>
<evidence type="ECO:0000313" key="1">
    <source>
        <dbReference type="EMBL" id="KAF5916775.1"/>
    </source>
</evidence>
<sequence length="127" mass="14297">MERPVNPSVPFTKATAFLDPSFSLSHPDSLSKAPAQVSLSDFYYSPHCLDLLAHESLHDISKVLTVQKTELISSLQRKRKPCIFSNIFPLSISNNRDEKSKEVIIRLHPQEGSCVHPQTPQTNQEND</sequence>
<dbReference type="Proteomes" id="UP000551758">
    <property type="component" value="Unassembled WGS sequence"/>
</dbReference>